<organism evidence="2 3">
    <name type="scientific">Hucho hucho</name>
    <name type="common">huchen</name>
    <dbReference type="NCBI Taxonomy" id="62062"/>
    <lineage>
        <taxon>Eukaryota</taxon>
        <taxon>Metazoa</taxon>
        <taxon>Chordata</taxon>
        <taxon>Craniata</taxon>
        <taxon>Vertebrata</taxon>
        <taxon>Euteleostomi</taxon>
        <taxon>Actinopterygii</taxon>
        <taxon>Neopterygii</taxon>
        <taxon>Teleostei</taxon>
        <taxon>Protacanthopterygii</taxon>
        <taxon>Salmoniformes</taxon>
        <taxon>Salmonidae</taxon>
        <taxon>Salmoninae</taxon>
        <taxon>Hucho</taxon>
    </lineage>
</organism>
<dbReference type="GeneTree" id="ENSGT00940000163630"/>
<name>A0A4W5LK96_9TELE</name>
<dbReference type="InterPro" id="IPR043502">
    <property type="entry name" value="DNA/RNA_pol_sf"/>
</dbReference>
<dbReference type="AlphaFoldDB" id="A0A4W5LK96"/>
<reference evidence="3" key="1">
    <citation type="submission" date="2018-06" db="EMBL/GenBank/DDBJ databases">
        <title>Genome assembly of Danube salmon.</title>
        <authorList>
            <person name="Macqueen D.J."/>
            <person name="Gundappa M.K."/>
        </authorList>
    </citation>
    <scope>NUCLEOTIDE SEQUENCE [LARGE SCALE GENOMIC DNA]</scope>
</reference>
<sequence>MKEQMYESDVCAWWEEMKCKLKAVVIAFAKRVGRERKREQRELQRRLGIEQERAEGIPGYNITEYLRVREELREVERRKCEGAVVRSKAQYVIEGERSTAYFLGLEKRKQEKGKIVELVNENGEKVTDLVGIMETVQAFYTDLYTSVGVNEECMDQVLGAVEEREITEEGMKWDSGLTVEEIKEAIRGLNLNKSPGSDGLTVELYRAFVDLLAPILGRVYESMERRKIVPDSMGLGVLTLLYKGKGEKNSLKNYRALTLLNCDYKILTKALANRMNKVMASIIEPTQAYGVPGRDVTDTLCTIRDVVKDMREGGGVMLCLDLNKAFDRVEHVFLLKTMERLGVGERMRSWVKLMYE</sequence>
<keyword evidence="3" id="KW-1185">Reference proteome</keyword>
<evidence type="ECO:0000313" key="2">
    <source>
        <dbReference type="Ensembl" id="ENSHHUP00000026451.1"/>
    </source>
</evidence>
<dbReference type="Pfam" id="PF00078">
    <property type="entry name" value="RVT_1"/>
    <property type="match status" value="1"/>
</dbReference>
<reference evidence="2" key="3">
    <citation type="submission" date="2025-09" db="UniProtKB">
        <authorList>
            <consortium name="Ensembl"/>
        </authorList>
    </citation>
    <scope>IDENTIFICATION</scope>
</reference>
<accession>A0A4W5LK96</accession>
<reference evidence="2" key="2">
    <citation type="submission" date="2025-08" db="UniProtKB">
        <authorList>
            <consortium name="Ensembl"/>
        </authorList>
    </citation>
    <scope>IDENTIFICATION</scope>
</reference>
<dbReference type="CDD" id="cd01650">
    <property type="entry name" value="RT_nLTR_like"/>
    <property type="match status" value="1"/>
</dbReference>
<feature type="domain" description="Reverse transcriptase" evidence="1">
    <location>
        <begin position="248"/>
        <end position="355"/>
    </location>
</feature>
<evidence type="ECO:0000259" key="1">
    <source>
        <dbReference type="Pfam" id="PF00078"/>
    </source>
</evidence>
<dbReference type="STRING" id="62062.ENSHHUP00000026451"/>
<protein>
    <recommendedName>
        <fullName evidence="1">Reverse transcriptase domain-containing protein</fullName>
    </recommendedName>
</protein>
<evidence type="ECO:0000313" key="3">
    <source>
        <dbReference type="Proteomes" id="UP000314982"/>
    </source>
</evidence>
<dbReference type="SUPFAM" id="SSF56672">
    <property type="entry name" value="DNA/RNA polymerases"/>
    <property type="match status" value="1"/>
</dbReference>
<dbReference type="InterPro" id="IPR000477">
    <property type="entry name" value="RT_dom"/>
</dbReference>
<dbReference type="PANTHER" id="PTHR19446">
    <property type="entry name" value="REVERSE TRANSCRIPTASES"/>
    <property type="match status" value="1"/>
</dbReference>
<proteinExistence type="predicted"/>
<dbReference type="Proteomes" id="UP000314982">
    <property type="component" value="Unassembled WGS sequence"/>
</dbReference>
<dbReference type="Ensembl" id="ENSHHUT00000027495.1">
    <property type="protein sequence ID" value="ENSHHUP00000026451.1"/>
    <property type="gene ID" value="ENSHHUG00000016747.1"/>
</dbReference>